<reference evidence="5" key="1">
    <citation type="submission" date="2025-08" db="UniProtKB">
        <authorList>
            <consortium name="Ensembl"/>
        </authorList>
    </citation>
    <scope>IDENTIFICATION</scope>
</reference>
<sequence length="136" mass="15562">GCSKTFDRLCSSKLPTAKCFIKNIYAFICYSFEINLKTGQSSADDVAFHFKLLMAMNSFRKGKWESEESASVGPFTKGAVFTVFFVVTTQGYEVQCLKHRYFNIALRFLSVFKKIHLCSHRNTIQLENAMIYKPAQ</sequence>
<evidence type="ECO:0000313" key="6">
    <source>
        <dbReference type="Proteomes" id="UP000694621"/>
    </source>
</evidence>
<dbReference type="AlphaFoldDB" id="A0A8B9JCI0"/>
<evidence type="ECO:0000256" key="1">
    <source>
        <dbReference type="ARBA" id="ARBA00022734"/>
    </source>
</evidence>
<protein>
    <recommendedName>
        <fullName evidence="3">Galectin</fullName>
    </recommendedName>
</protein>
<dbReference type="InterPro" id="IPR013320">
    <property type="entry name" value="ConA-like_dom_sf"/>
</dbReference>
<evidence type="ECO:0000256" key="2">
    <source>
        <dbReference type="ARBA" id="ARBA00022737"/>
    </source>
</evidence>
<evidence type="ECO:0000256" key="3">
    <source>
        <dbReference type="RuleBase" id="RU102079"/>
    </source>
</evidence>
<dbReference type="PANTHER" id="PTHR11346:SF32">
    <property type="entry name" value="GALECTIN-4"/>
    <property type="match status" value="1"/>
</dbReference>
<dbReference type="Gene3D" id="2.60.120.200">
    <property type="match status" value="1"/>
</dbReference>
<organism evidence="5 6">
    <name type="scientific">Astyanax mexicanus</name>
    <name type="common">Blind cave fish</name>
    <name type="synonym">Astyanax fasciatus mexicanus</name>
    <dbReference type="NCBI Taxonomy" id="7994"/>
    <lineage>
        <taxon>Eukaryota</taxon>
        <taxon>Metazoa</taxon>
        <taxon>Chordata</taxon>
        <taxon>Craniata</taxon>
        <taxon>Vertebrata</taxon>
        <taxon>Euteleostomi</taxon>
        <taxon>Actinopterygii</taxon>
        <taxon>Neopterygii</taxon>
        <taxon>Teleostei</taxon>
        <taxon>Ostariophysi</taxon>
        <taxon>Characiformes</taxon>
        <taxon>Characoidei</taxon>
        <taxon>Acestrorhamphidae</taxon>
        <taxon>Acestrorhamphinae</taxon>
        <taxon>Astyanax</taxon>
    </lineage>
</organism>
<evidence type="ECO:0000313" key="5">
    <source>
        <dbReference type="Ensembl" id="ENSAMXP00005018620.1"/>
    </source>
</evidence>
<dbReference type="Proteomes" id="UP000694621">
    <property type="component" value="Unplaced"/>
</dbReference>
<dbReference type="GO" id="GO:0030246">
    <property type="term" value="F:carbohydrate binding"/>
    <property type="evidence" value="ECO:0007669"/>
    <property type="project" value="UniProtKB-UniRule"/>
</dbReference>
<accession>A0A8B9JCI0</accession>
<name>A0A8B9JCI0_ASTMX</name>
<dbReference type="SUPFAM" id="SSF49899">
    <property type="entry name" value="Concanavalin A-like lectins/glucanases"/>
    <property type="match status" value="1"/>
</dbReference>
<dbReference type="InterPro" id="IPR044156">
    <property type="entry name" value="Galectin-like"/>
</dbReference>
<keyword evidence="2" id="KW-0677">Repeat</keyword>
<dbReference type="InterPro" id="IPR001079">
    <property type="entry name" value="Galectin_CRD"/>
</dbReference>
<dbReference type="PANTHER" id="PTHR11346">
    <property type="entry name" value="GALECTIN"/>
    <property type="match status" value="1"/>
</dbReference>
<evidence type="ECO:0000259" key="4">
    <source>
        <dbReference type="PROSITE" id="PS51304"/>
    </source>
</evidence>
<feature type="domain" description="Galectin" evidence="4">
    <location>
        <begin position="1"/>
        <end position="132"/>
    </location>
</feature>
<proteinExistence type="predicted"/>
<dbReference type="PROSITE" id="PS51304">
    <property type="entry name" value="GALECTIN"/>
    <property type="match status" value="1"/>
</dbReference>
<dbReference type="Pfam" id="PF00337">
    <property type="entry name" value="Gal-bind_lectin"/>
    <property type="match status" value="1"/>
</dbReference>
<dbReference type="SMART" id="SM00908">
    <property type="entry name" value="Gal-bind_lectin"/>
    <property type="match status" value="1"/>
</dbReference>
<keyword evidence="1 3" id="KW-0430">Lectin</keyword>
<dbReference type="Ensembl" id="ENSAMXT00005020574.1">
    <property type="protein sequence ID" value="ENSAMXP00005018620.1"/>
    <property type="gene ID" value="ENSAMXG00005009686.1"/>
</dbReference>